<gene>
    <name evidence="2" type="primary">ORUFIa0009G14.2</name>
</gene>
<sequence>MLPFQIVSHLLQRKILGHAEEQFLNPITEPGYLDGDGEASGDAVVADDPDD</sequence>
<feature type="compositionally biased region" description="Acidic residues" evidence="1">
    <location>
        <begin position="35"/>
        <end position="51"/>
    </location>
</feature>
<proteinExistence type="predicted"/>
<dbReference type="EMBL" id="AP018879">
    <property type="protein sequence ID" value="BBF89957.1"/>
    <property type="molecule type" value="Genomic_DNA"/>
</dbReference>
<name>A0A679BAF6_ORYRU</name>
<dbReference type="AlphaFoldDB" id="A0A679BAF6"/>
<accession>A0A679BAF6</accession>
<protein>
    <submittedName>
        <fullName evidence="2">Uncharacterized protein</fullName>
    </submittedName>
</protein>
<organism evidence="2">
    <name type="scientific">Oryza rufipogon</name>
    <name type="common">Brownbeard rice</name>
    <name type="synonym">Asian wild rice</name>
    <dbReference type="NCBI Taxonomy" id="4529"/>
    <lineage>
        <taxon>Eukaryota</taxon>
        <taxon>Viridiplantae</taxon>
        <taxon>Streptophyta</taxon>
        <taxon>Embryophyta</taxon>
        <taxon>Tracheophyta</taxon>
        <taxon>Spermatophyta</taxon>
        <taxon>Magnoliopsida</taxon>
        <taxon>Liliopsida</taxon>
        <taxon>Poales</taxon>
        <taxon>Poaceae</taxon>
        <taxon>BOP clade</taxon>
        <taxon>Oryzoideae</taxon>
        <taxon>Oryzeae</taxon>
        <taxon>Oryzinae</taxon>
        <taxon>Oryza</taxon>
    </lineage>
</organism>
<feature type="region of interest" description="Disordered" evidence="1">
    <location>
        <begin position="29"/>
        <end position="51"/>
    </location>
</feature>
<evidence type="ECO:0000313" key="2">
    <source>
        <dbReference type="EMBL" id="BBF89957.1"/>
    </source>
</evidence>
<evidence type="ECO:0000256" key="1">
    <source>
        <dbReference type="SAM" id="MobiDB-lite"/>
    </source>
</evidence>
<reference evidence="2" key="1">
    <citation type="submission" date="2018-08" db="EMBL/GenBank/DDBJ databases">
        <title>Oryza rufipogon genomic DNA, chromosome 11, BAC clone:ORUFIa0009G14.</title>
        <authorList>
            <person name="Wu J."/>
            <person name="Kanamori H."/>
        </authorList>
    </citation>
    <scope>NUCLEOTIDE SEQUENCE</scope>
    <source>
        <strain evidence="2">W1943</strain>
    </source>
</reference>